<proteinExistence type="predicted"/>
<sequence length="82" mass="8931">MTNTNSLEAPSQQQHQEAVEMSDGKNKQELQMEQLEEKHDKDGDGKASDSHLIGSPFLGIGSPHLWLPNPLSVQAIVQSGIP</sequence>
<organism evidence="2 3">
    <name type="scientific">Hirundo rustica rustica</name>
    <dbReference type="NCBI Taxonomy" id="333673"/>
    <lineage>
        <taxon>Eukaryota</taxon>
        <taxon>Metazoa</taxon>
        <taxon>Chordata</taxon>
        <taxon>Craniata</taxon>
        <taxon>Vertebrata</taxon>
        <taxon>Euteleostomi</taxon>
        <taxon>Archelosauria</taxon>
        <taxon>Archosauria</taxon>
        <taxon>Dinosauria</taxon>
        <taxon>Saurischia</taxon>
        <taxon>Theropoda</taxon>
        <taxon>Coelurosauria</taxon>
        <taxon>Aves</taxon>
        <taxon>Neognathae</taxon>
        <taxon>Neoaves</taxon>
        <taxon>Telluraves</taxon>
        <taxon>Australaves</taxon>
        <taxon>Passeriformes</taxon>
        <taxon>Sylvioidea</taxon>
        <taxon>Hirundinidae</taxon>
        <taxon>Hirundo</taxon>
    </lineage>
</organism>
<accession>A0A3M0JMC4</accession>
<feature type="compositionally biased region" description="Polar residues" evidence="1">
    <location>
        <begin position="1"/>
        <end position="16"/>
    </location>
</feature>
<protein>
    <submittedName>
        <fullName evidence="2">Uncharacterized protein</fullName>
    </submittedName>
</protein>
<dbReference type="Proteomes" id="UP000269221">
    <property type="component" value="Unassembled WGS sequence"/>
</dbReference>
<feature type="compositionally biased region" description="Basic and acidic residues" evidence="1">
    <location>
        <begin position="22"/>
        <end position="49"/>
    </location>
</feature>
<dbReference type="EMBL" id="QRBI01000134">
    <property type="protein sequence ID" value="RMC02083.1"/>
    <property type="molecule type" value="Genomic_DNA"/>
</dbReference>
<reference evidence="2 3" key="1">
    <citation type="submission" date="2018-07" db="EMBL/GenBank/DDBJ databases">
        <title>A high quality draft genome assembly of the barn swallow (H. rustica rustica).</title>
        <authorList>
            <person name="Formenti G."/>
            <person name="Chiara M."/>
            <person name="Poveda L."/>
            <person name="Francoijs K.-J."/>
            <person name="Bonisoli-Alquati A."/>
            <person name="Canova L."/>
            <person name="Gianfranceschi L."/>
            <person name="Horner D.S."/>
            <person name="Saino N."/>
        </authorList>
    </citation>
    <scope>NUCLEOTIDE SEQUENCE [LARGE SCALE GENOMIC DNA]</scope>
    <source>
        <strain evidence="2">Chelidonia</strain>
        <tissue evidence="2">Blood</tissue>
    </source>
</reference>
<name>A0A3M0JMC4_HIRRU</name>
<keyword evidence="3" id="KW-1185">Reference proteome</keyword>
<evidence type="ECO:0000313" key="3">
    <source>
        <dbReference type="Proteomes" id="UP000269221"/>
    </source>
</evidence>
<dbReference type="OrthoDB" id="10635296at2759"/>
<comment type="caution">
    <text evidence="2">The sequence shown here is derived from an EMBL/GenBank/DDBJ whole genome shotgun (WGS) entry which is preliminary data.</text>
</comment>
<gene>
    <name evidence="2" type="ORF">DUI87_21245</name>
</gene>
<evidence type="ECO:0000313" key="2">
    <source>
        <dbReference type="EMBL" id="RMC02083.1"/>
    </source>
</evidence>
<dbReference type="AlphaFoldDB" id="A0A3M0JMC4"/>
<feature type="region of interest" description="Disordered" evidence="1">
    <location>
        <begin position="1"/>
        <end position="50"/>
    </location>
</feature>
<evidence type="ECO:0000256" key="1">
    <source>
        <dbReference type="SAM" id="MobiDB-lite"/>
    </source>
</evidence>